<dbReference type="Proteomes" id="UP001292094">
    <property type="component" value="Unassembled WGS sequence"/>
</dbReference>
<dbReference type="Gene3D" id="3.30.70.1820">
    <property type="entry name" value="L1 transposable element, RRM domain"/>
    <property type="match status" value="1"/>
</dbReference>
<keyword evidence="2 4" id="KW-0863">Zinc-finger</keyword>
<feature type="coiled-coil region" evidence="5">
    <location>
        <begin position="439"/>
        <end position="490"/>
    </location>
</feature>
<evidence type="ECO:0000313" key="8">
    <source>
        <dbReference type="EMBL" id="KAK4313468.1"/>
    </source>
</evidence>
<dbReference type="InterPro" id="IPR001965">
    <property type="entry name" value="Znf_PHD"/>
</dbReference>
<dbReference type="AlphaFoldDB" id="A0AAE1PS41"/>
<reference evidence="8" key="1">
    <citation type="submission" date="2023-11" db="EMBL/GenBank/DDBJ databases">
        <title>Genome assemblies of two species of porcelain crab, Petrolisthes cinctipes and Petrolisthes manimaculis (Anomura: Porcellanidae).</title>
        <authorList>
            <person name="Angst P."/>
        </authorList>
    </citation>
    <scope>NUCLEOTIDE SEQUENCE</scope>
    <source>
        <strain evidence="8">PB745_02</strain>
        <tissue evidence="8">Gill</tissue>
    </source>
</reference>
<accession>A0AAE1PS41</accession>
<dbReference type="InterPro" id="IPR013083">
    <property type="entry name" value="Znf_RING/FYVE/PHD"/>
</dbReference>
<protein>
    <recommendedName>
        <fullName evidence="7">PHD-type domain-containing protein</fullName>
    </recommendedName>
</protein>
<dbReference type="GO" id="GO:0008270">
    <property type="term" value="F:zinc ion binding"/>
    <property type="evidence" value="ECO:0007669"/>
    <property type="project" value="UniProtKB-KW"/>
</dbReference>
<dbReference type="PROSITE" id="PS50016">
    <property type="entry name" value="ZF_PHD_2"/>
    <property type="match status" value="1"/>
</dbReference>
<dbReference type="PANTHER" id="PTHR37445:SF3">
    <property type="entry name" value="ZINC FINGER PHD-TYPE DOMAIN-CONTAINING PROTEIN"/>
    <property type="match status" value="1"/>
</dbReference>
<proteinExistence type="predicted"/>
<name>A0AAE1PS41_9EUCA</name>
<gene>
    <name evidence="8" type="ORF">Pmani_015182</name>
</gene>
<evidence type="ECO:0000256" key="2">
    <source>
        <dbReference type="ARBA" id="ARBA00022771"/>
    </source>
</evidence>
<feature type="coiled-coil region" evidence="5">
    <location>
        <begin position="70"/>
        <end position="111"/>
    </location>
</feature>
<sequence>MADDKKVSDTETNADCGVCDRPVRKIGVLCGLCEGWFHVGCEKLSKDDYEKLTELGDKSHWFCKTCRSKFKGMKKEIQVLREDNKALKNRLEAVEKRMDDLQNDIVRDIKEKVIEEIREDEEQERRKSNLVIYNLPEPEGTNAEEVGDIEEAVCQQLFEQEIKVQEVAVVSVKRLGKPREREVRPRPNANAAEPGVADKPKPRPLLVKLIDAKTKWTILKNCKNLKYTQNDIFKYVSVTPDMTYKQRQEDKRLRDELRRRKGMGETNLYISKGDQAINENGRMVLEMMEENDLIRINDTPMCNGTYAWSRGNQRSAIDLILANREAYNYVQEMFIDEQKELYDLSDHNLIKLKLKLNERKPNFNKGKLIQKDFYKTDKDSMDKYVDELRQNLERAEIADLSQLNMTITNCANKTLKSTYQKRTDPKVEIKEKPWMNGQIRREIKKRRELNRRKRKAQSEEDKNNLHNAFLAQKKKTQQMIKREITEYEKKVTMQIKSKNMSKNMWEHIHKLMGTEENKEEAFSRWNEGGHKLQEDEAVKQLAEFWTGIYQKHLNRVDEAWNLDMRQDYLDKYYDTPTDNIIIHEHTYHEVLREHLDMVFEMTSGKEIQSMPMPELTESMVTPT</sequence>
<keyword evidence="9" id="KW-1185">Reference proteome</keyword>
<evidence type="ECO:0000256" key="3">
    <source>
        <dbReference type="ARBA" id="ARBA00022833"/>
    </source>
</evidence>
<dbReference type="PROSITE" id="PS01359">
    <property type="entry name" value="ZF_PHD_1"/>
    <property type="match status" value="1"/>
</dbReference>
<feature type="domain" description="PHD-type" evidence="7">
    <location>
        <begin position="13"/>
        <end position="69"/>
    </location>
</feature>
<dbReference type="SUPFAM" id="SSF57903">
    <property type="entry name" value="FYVE/PHD zinc finger"/>
    <property type="match status" value="1"/>
</dbReference>
<evidence type="ECO:0000256" key="6">
    <source>
        <dbReference type="SAM" id="MobiDB-lite"/>
    </source>
</evidence>
<organism evidence="8 9">
    <name type="scientific">Petrolisthes manimaculis</name>
    <dbReference type="NCBI Taxonomy" id="1843537"/>
    <lineage>
        <taxon>Eukaryota</taxon>
        <taxon>Metazoa</taxon>
        <taxon>Ecdysozoa</taxon>
        <taxon>Arthropoda</taxon>
        <taxon>Crustacea</taxon>
        <taxon>Multicrustacea</taxon>
        <taxon>Malacostraca</taxon>
        <taxon>Eumalacostraca</taxon>
        <taxon>Eucarida</taxon>
        <taxon>Decapoda</taxon>
        <taxon>Pleocyemata</taxon>
        <taxon>Anomura</taxon>
        <taxon>Galatheoidea</taxon>
        <taxon>Porcellanidae</taxon>
        <taxon>Petrolisthes</taxon>
    </lineage>
</organism>
<dbReference type="Gene3D" id="3.60.10.10">
    <property type="entry name" value="Endonuclease/exonuclease/phosphatase"/>
    <property type="match status" value="1"/>
</dbReference>
<dbReference type="InterPro" id="IPR019787">
    <property type="entry name" value="Znf_PHD-finger"/>
</dbReference>
<keyword evidence="3" id="KW-0862">Zinc</keyword>
<keyword evidence="5" id="KW-0175">Coiled coil</keyword>
<dbReference type="PANTHER" id="PTHR37445">
    <property type="entry name" value="PROTEIN CBG24663"/>
    <property type="match status" value="1"/>
</dbReference>
<evidence type="ECO:0000256" key="1">
    <source>
        <dbReference type="ARBA" id="ARBA00022723"/>
    </source>
</evidence>
<dbReference type="InterPro" id="IPR036691">
    <property type="entry name" value="Endo/exonu/phosph_ase_sf"/>
</dbReference>
<comment type="caution">
    <text evidence="8">The sequence shown here is derived from an EMBL/GenBank/DDBJ whole genome shotgun (WGS) entry which is preliminary data.</text>
</comment>
<dbReference type="Gene3D" id="3.30.40.10">
    <property type="entry name" value="Zinc/RING finger domain, C3HC4 (zinc finger)"/>
    <property type="match status" value="1"/>
</dbReference>
<evidence type="ECO:0000256" key="4">
    <source>
        <dbReference type="PROSITE-ProRule" id="PRU00146"/>
    </source>
</evidence>
<dbReference type="CDD" id="cd15489">
    <property type="entry name" value="PHD_SF"/>
    <property type="match status" value="1"/>
</dbReference>
<keyword evidence="1" id="KW-0479">Metal-binding</keyword>
<dbReference type="SUPFAM" id="SSF56219">
    <property type="entry name" value="DNase I-like"/>
    <property type="match status" value="1"/>
</dbReference>
<feature type="region of interest" description="Disordered" evidence="6">
    <location>
        <begin position="177"/>
        <end position="200"/>
    </location>
</feature>
<evidence type="ECO:0000256" key="5">
    <source>
        <dbReference type="SAM" id="Coils"/>
    </source>
</evidence>
<dbReference type="Pfam" id="PF00628">
    <property type="entry name" value="PHD"/>
    <property type="match status" value="1"/>
</dbReference>
<dbReference type="InterPro" id="IPR019786">
    <property type="entry name" value="Zinc_finger_PHD-type_CS"/>
</dbReference>
<evidence type="ECO:0000313" key="9">
    <source>
        <dbReference type="Proteomes" id="UP001292094"/>
    </source>
</evidence>
<dbReference type="SMART" id="SM00249">
    <property type="entry name" value="PHD"/>
    <property type="match status" value="1"/>
</dbReference>
<evidence type="ECO:0000259" key="7">
    <source>
        <dbReference type="PROSITE" id="PS50016"/>
    </source>
</evidence>
<dbReference type="EMBL" id="JAWZYT010001303">
    <property type="protein sequence ID" value="KAK4313468.1"/>
    <property type="molecule type" value="Genomic_DNA"/>
</dbReference>
<dbReference type="InterPro" id="IPR011011">
    <property type="entry name" value="Znf_FYVE_PHD"/>
</dbReference>